<feature type="compositionally biased region" description="Polar residues" evidence="1">
    <location>
        <begin position="43"/>
        <end position="63"/>
    </location>
</feature>
<gene>
    <name evidence="2" type="ORF">PDIGIT_LOCUS10561</name>
</gene>
<organism evidence="2 3">
    <name type="scientific">Periconia digitata</name>
    <dbReference type="NCBI Taxonomy" id="1303443"/>
    <lineage>
        <taxon>Eukaryota</taxon>
        <taxon>Fungi</taxon>
        <taxon>Dikarya</taxon>
        <taxon>Ascomycota</taxon>
        <taxon>Pezizomycotina</taxon>
        <taxon>Dothideomycetes</taxon>
        <taxon>Pleosporomycetidae</taxon>
        <taxon>Pleosporales</taxon>
        <taxon>Massarineae</taxon>
        <taxon>Periconiaceae</taxon>
        <taxon>Periconia</taxon>
    </lineage>
</organism>
<dbReference type="Proteomes" id="UP001152607">
    <property type="component" value="Unassembled WGS sequence"/>
</dbReference>
<protein>
    <submittedName>
        <fullName evidence="2">Uncharacterized protein</fullName>
    </submittedName>
</protein>
<dbReference type="InterPro" id="IPR003006">
    <property type="entry name" value="Ig/MHC_CS"/>
</dbReference>
<dbReference type="OrthoDB" id="3946340at2759"/>
<feature type="compositionally biased region" description="Pro residues" evidence="1">
    <location>
        <begin position="165"/>
        <end position="191"/>
    </location>
</feature>
<dbReference type="PROSITE" id="PS00290">
    <property type="entry name" value="IG_MHC"/>
    <property type="match status" value="1"/>
</dbReference>
<proteinExistence type="predicted"/>
<accession>A0A9W4UKP4</accession>
<feature type="region of interest" description="Disordered" evidence="1">
    <location>
        <begin position="43"/>
        <end position="67"/>
    </location>
</feature>
<evidence type="ECO:0000256" key="1">
    <source>
        <dbReference type="SAM" id="MobiDB-lite"/>
    </source>
</evidence>
<comment type="caution">
    <text evidence="2">The sequence shown here is derived from an EMBL/GenBank/DDBJ whole genome shotgun (WGS) entry which is preliminary data.</text>
</comment>
<sequence>MDDDVVLIENEPSMHIIESPTKSSASARESHLFRSPGYAFDNIASTPSSKSPNLVSMNPNPSSKLEPESSAHQCIQNAPESQRCCHSLPLRSDVGDRGYPPFTVHPEVPGSLHPGLPSWTRKEAKLLGSWNAKCRDSIPIAPPPFPPPPTNMTVLPFLPPAAMAPPPPPPPPPPSPPTAPLPPPPPPPPPSFHITEAPDPTEFIQAHYSGESLLDTGRMIRLMPYRREVFTAYHRCYVVDFEEYKWILQDGETEVWYTKPRRRTQLKDLVSRQPSINLWPNADNTLVPFENGRVSCLQNPRVWAAPSLTTPTDDDIYDCTAGHTGSDEDMGACTQCTDDKSEALDRTPLCYNLVFATDSGQIGIYPSDGSSGDKVFKLVKCGSREGAIAEAFYSAGANGWSLVFSCVMRAGETFAERWGAKVEKVDELWELSEEGKEGVVRVFY</sequence>
<dbReference type="AlphaFoldDB" id="A0A9W4UKP4"/>
<feature type="region of interest" description="Disordered" evidence="1">
    <location>
        <begin position="165"/>
        <end position="197"/>
    </location>
</feature>
<name>A0A9W4UKP4_9PLEO</name>
<keyword evidence="3" id="KW-1185">Reference proteome</keyword>
<evidence type="ECO:0000313" key="2">
    <source>
        <dbReference type="EMBL" id="CAI6337449.1"/>
    </source>
</evidence>
<dbReference type="EMBL" id="CAOQHR010000007">
    <property type="protein sequence ID" value="CAI6337449.1"/>
    <property type="molecule type" value="Genomic_DNA"/>
</dbReference>
<reference evidence="2" key="1">
    <citation type="submission" date="2023-01" db="EMBL/GenBank/DDBJ databases">
        <authorList>
            <person name="Van Ghelder C."/>
            <person name="Rancurel C."/>
        </authorList>
    </citation>
    <scope>NUCLEOTIDE SEQUENCE</scope>
    <source>
        <strain evidence="2">CNCM I-4278</strain>
    </source>
</reference>
<evidence type="ECO:0000313" key="3">
    <source>
        <dbReference type="Proteomes" id="UP001152607"/>
    </source>
</evidence>